<accession>A0A1C2G671</accession>
<evidence type="ECO:0000256" key="1">
    <source>
        <dbReference type="SAM" id="Phobius"/>
    </source>
</evidence>
<dbReference type="InterPro" id="IPR004676">
    <property type="entry name" value="Cd-R_transporter"/>
</dbReference>
<evidence type="ECO:0000313" key="5">
    <source>
        <dbReference type="Proteomes" id="UP000316394"/>
    </source>
</evidence>
<reference evidence="3 5" key="2">
    <citation type="submission" date="2019-07" db="EMBL/GenBank/DDBJ databases">
        <title>Gastrointestinal microbiota of Peromyscus leucopus, the white-footed mouse.</title>
        <authorList>
            <person name="Milovic A."/>
            <person name="Bassam K."/>
            <person name="Barbour A.G."/>
        </authorList>
    </citation>
    <scope>NUCLEOTIDE SEQUENCE [LARGE SCALE GENOMIC DNA]</scope>
    <source>
        <strain evidence="3 5">LL7</strain>
    </source>
</reference>
<evidence type="ECO:0000313" key="3">
    <source>
        <dbReference type="EMBL" id="QDR73387.1"/>
    </source>
</evidence>
<feature type="transmembrane region" description="Helical" evidence="1">
    <location>
        <begin position="57"/>
        <end position="76"/>
    </location>
</feature>
<feature type="transmembrane region" description="Helical" evidence="1">
    <location>
        <begin position="6"/>
        <end position="25"/>
    </location>
</feature>
<keyword evidence="1" id="KW-0472">Membrane</keyword>
<protein>
    <recommendedName>
        <fullName evidence="6">Integral membrane protein</fullName>
    </recommendedName>
</protein>
<feature type="transmembrane region" description="Helical" evidence="1">
    <location>
        <begin position="96"/>
        <end position="120"/>
    </location>
</feature>
<feature type="transmembrane region" description="Helical" evidence="1">
    <location>
        <begin position="164"/>
        <end position="184"/>
    </location>
</feature>
<dbReference type="AlphaFoldDB" id="A0A1C2G671"/>
<dbReference type="EMBL" id="CP041676">
    <property type="protein sequence ID" value="QDR73387.1"/>
    <property type="molecule type" value="Genomic_DNA"/>
</dbReference>
<keyword evidence="1" id="KW-0812">Transmembrane</keyword>
<sequence length="187" mass="21192">MNWWIIFITFLAVNLDFFFILIFLLERYNFRDVIIGYLGALLVLVTISFLLGKTLAIFLPEWILGILGILPIYMALHDSDEDPTHTEKHGPIITTLITYLAVCAGCNLSIFLPILTNLTFQQFTQALLFIAVLSIAIVILIKGIGNIPLIKQAMQRYSETLMKVIYIGVGCYVFWDSGLITHLIHLL</sequence>
<dbReference type="Pfam" id="PF03596">
    <property type="entry name" value="Cad"/>
    <property type="match status" value="1"/>
</dbReference>
<evidence type="ECO:0008006" key="6">
    <source>
        <dbReference type="Google" id="ProtNLM"/>
    </source>
</evidence>
<evidence type="ECO:0000313" key="2">
    <source>
        <dbReference type="EMBL" id="OCX47008.1"/>
    </source>
</evidence>
<dbReference type="RefSeq" id="WP_066035852.1">
    <property type="nucleotide sequence ID" value="NZ_CAJSZG010000003.1"/>
</dbReference>
<gene>
    <name evidence="2" type="ORF">BFD03_07860</name>
    <name evidence="3" type="ORF">FOD75_10075</name>
</gene>
<dbReference type="Proteomes" id="UP000095141">
    <property type="component" value="Unassembled WGS sequence"/>
</dbReference>
<feature type="transmembrane region" description="Helical" evidence="1">
    <location>
        <begin position="32"/>
        <end position="51"/>
    </location>
</feature>
<keyword evidence="1" id="KW-1133">Transmembrane helix</keyword>
<reference evidence="2 4" key="1">
    <citation type="submission" date="2016-08" db="EMBL/GenBank/DDBJ databases">
        <title>Probiotic bacterium isolated from chicken gut.</title>
        <authorList>
            <person name="Levy J.L."/>
            <person name="Hassan H.M."/>
            <person name="Mendoza M.A."/>
        </authorList>
    </citation>
    <scope>NUCLEOTIDE SEQUENCE [LARGE SCALE GENOMIC DNA]</scope>
    <source>
        <strain evidence="2 4">P43</strain>
    </source>
</reference>
<organism evidence="2 4">
    <name type="scientific">Limosilactobacillus reuteri</name>
    <name type="common">Lactobacillus reuteri</name>
    <dbReference type="NCBI Taxonomy" id="1598"/>
    <lineage>
        <taxon>Bacteria</taxon>
        <taxon>Bacillati</taxon>
        <taxon>Bacillota</taxon>
        <taxon>Bacilli</taxon>
        <taxon>Lactobacillales</taxon>
        <taxon>Lactobacillaceae</taxon>
        <taxon>Limosilactobacillus</taxon>
    </lineage>
</organism>
<proteinExistence type="predicted"/>
<name>A0A1C2G671_LIMRT</name>
<evidence type="ECO:0000313" key="4">
    <source>
        <dbReference type="Proteomes" id="UP000095141"/>
    </source>
</evidence>
<dbReference type="EMBL" id="MCNS01000014">
    <property type="protein sequence ID" value="OCX47008.1"/>
    <property type="molecule type" value="Genomic_DNA"/>
</dbReference>
<dbReference type="Proteomes" id="UP000316394">
    <property type="component" value="Chromosome"/>
</dbReference>
<feature type="transmembrane region" description="Helical" evidence="1">
    <location>
        <begin position="126"/>
        <end position="144"/>
    </location>
</feature>